<dbReference type="STRING" id="284581.AMD01_03845"/>
<evidence type="ECO:0008006" key="4">
    <source>
        <dbReference type="Google" id="ProtNLM"/>
    </source>
</evidence>
<feature type="signal peptide" evidence="1">
    <location>
        <begin position="1"/>
        <end position="20"/>
    </location>
</feature>
<comment type="caution">
    <text evidence="2">The sequence shown here is derived from an EMBL/GenBank/DDBJ whole genome shotgun (WGS) entry which is preliminary data.</text>
</comment>
<keyword evidence="3" id="KW-1185">Reference proteome</keyword>
<keyword evidence="1" id="KW-0732">Signal</keyword>
<dbReference type="AlphaFoldDB" id="A0A0M0LII6"/>
<feature type="chain" id="PRO_5039168053" description="Stress protein" evidence="1">
    <location>
        <begin position="21"/>
        <end position="144"/>
    </location>
</feature>
<dbReference type="EMBL" id="LILC01000002">
    <property type="protein sequence ID" value="KOO50874.1"/>
    <property type="molecule type" value="Genomic_DNA"/>
</dbReference>
<gene>
    <name evidence="2" type="ORF">AMD01_03845</name>
</gene>
<dbReference type="PATRIC" id="fig|284581.3.peg.1069"/>
<evidence type="ECO:0000256" key="1">
    <source>
        <dbReference type="SAM" id="SignalP"/>
    </source>
</evidence>
<dbReference type="PROSITE" id="PS51257">
    <property type="entry name" value="PROKAR_LIPOPROTEIN"/>
    <property type="match status" value="1"/>
</dbReference>
<organism evidence="2 3">
    <name type="scientific">Priestia koreensis</name>
    <dbReference type="NCBI Taxonomy" id="284581"/>
    <lineage>
        <taxon>Bacteria</taxon>
        <taxon>Bacillati</taxon>
        <taxon>Bacillota</taxon>
        <taxon>Bacilli</taxon>
        <taxon>Bacillales</taxon>
        <taxon>Bacillaceae</taxon>
        <taxon>Priestia</taxon>
    </lineage>
</organism>
<evidence type="ECO:0000313" key="3">
    <source>
        <dbReference type="Proteomes" id="UP000037558"/>
    </source>
</evidence>
<name>A0A0M0LII6_9BACI</name>
<dbReference type="Proteomes" id="UP000037558">
    <property type="component" value="Unassembled WGS sequence"/>
</dbReference>
<protein>
    <recommendedName>
        <fullName evidence="4">Stress protein</fullName>
    </recommendedName>
</protein>
<sequence length="144" mass="16259">MMKKVYVLLFTLLPSLALVACNQSTSSKESPTIDDALKSFQKAGLEAENAKKMTKDDYGMAPMKAKEAKRFLIPSLGEDNGGRIFIFDDKKDLEQTKEFYDKLGKESAMLFSWTAATNNILIQVNGDLSEDKFNEYRKVLEDLK</sequence>
<evidence type="ECO:0000313" key="2">
    <source>
        <dbReference type="EMBL" id="KOO50874.1"/>
    </source>
</evidence>
<proteinExistence type="predicted"/>
<accession>A0A0M0LII6</accession>
<reference evidence="3" key="1">
    <citation type="submission" date="2015-08" db="EMBL/GenBank/DDBJ databases">
        <title>Fjat-14210 dsm16467.</title>
        <authorList>
            <person name="Liu B."/>
            <person name="Wang J."/>
            <person name="Zhu Y."/>
            <person name="Liu G."/>
            <person name="Chen Q."/>
            <person name="Chen Z."/>
            <person name="Lan J."/>
            <person name="Che J."/>
            <person name="Ge C."/>
            <person name="Shi H."/>
            <person name="Pan Z."/>
            <person name="Liu X."/>
        </authorList>
    </citation>
    <scope>NUCLEOTIDE SEQUENCE [LARGE SCALE GENOMIC DNA]</scope>
    <source>
        <strain evidence="3">DSM 16467</strain>
    </source>
</reference>